<sequence length="92" mass="11015">MILDEYIKNIESDLESLPVQPADYKIIVRQRGRSCFPEKFMVFYVRVEFEKIESYSDILEHLNKRGYEILSIERARERITICMMLKDACLAY</sequence>
<proteinExistence type="predicted"/>
<accession>A0ABY6GLV0</accession>
<evidence type="ECO:0000313" key="2">
    <source>
        <dbReference type="Proteomes" id="UP001156193"/>
    </source>
</evidence>
<organism evidence="1 2">
    <name type="scientific">Methanophagales virus PBV299</name>
    <dbReference type="NCBI Taxonomy" id="2987730"/>
    <lineage>
        <taxon>Viruses</taxon>
        <taxon>Duplodnaviria</taxon>
        <taxon>Heunggongvirae</taxon>
        <taxon>Uroviricota</taxon>
        <taxon>Caudoviricetes</taxon>
        <taxon>Nakonvirales</taxon>
        <taxon>Ahpuchviridae</taxon>
        <taxon>Kisinvirus</taxon>
        <taxon>Kisinvirus pescaderoense</taxon>
    </lineage>
</organism>
<reference evidence="1 2" key="1">
    <citation type="submission" date="2022-09" db="EMBL/GenBank/DDBJ databases">
        <title>Evolutionary Diversification of Methanotrophic Ca. Methanophagales (ANME-1) and Their Expansive Virome.</title>
        <authorList>
            <person name="Laso-Perez R."/>
            <person name="Wu F."/>
            <person name="Cremiere A."/>
            <person name="Speth D."/>
            <person name="Magyar J.S."/>
            <person name="Krupovic M."/>
            <person name="Orphan V.J."/>
        </authorList>
    </citation>
    <scope>NUCLEOTIDE SEQUENCE [LARGE SCALE GENOMIC DNA]</scope>
    <source>
        <strain evidence="1">PBV299</strain>
    </source>
</reference>
<dbReference type="Proteomes" id="UP001156193">
    <property type="component" value="Segment"/>
</dbReference>
<gene>
    <name evidence="1" type="ORF">OFDIEDLO_00060</name>
</gene>
<name>A0ABY6GLV0_9CAUD</name>
<protein>
    <submittedName>
        <fullName evidence="1">Uncharacterized protein</fullName>
    </submittedName>
</protein>
<keyword evidence="2" id="KW-1185">Reference proteome</keyword>
<dbReference type="EMBL" id="OP413838">
    <property type="protein sequence ID" value="UYL64856.1"/>
    <property type="molecule type" value="Genomic_DNA"/>
</dbReference>
<evidence type="ECO:0000313" key="1">
    <source>
        <dbReference type="EMBL" id="UYL64856.1"/>
    </source>
</evidence>